<keyword evidence="1" id="KW-0479">Metal-binding</keyword>
<name>A0A507APH7_9PEZI</name>
<evidence type="ECO:0000256" key="2">
    <source>
        <dbReference type="SAM" id="MobiDB-lite"/>
    </source>
</evidence>
<dbReference type="AlphaFoldDB" id="A0A507APH7"/>
<protein>
    <recommendedName>
        <fullName evidence="3">C2H2-type domain-containing protein</fullName>
    </recommendedName>
</protein>
<keyword evidence="1" id="KW-0862">Zinc</keyword>
<dbReference type="PROSITE" id="PS50157">
    <property type="entry name" value="ZINC_FINGER_C2H2_2"/>
    <property type="match status" value="1"/>
</dbReference>
<feature type="domain" description="C2H2-type" evidence="3">
    <location>
        <begin position="122"/>
        <end position="145"/>
    </location>
</feature>
<feature type="region of interest" description="Disordered" evidence="2">
    <location>
        <begin position="1"/>
        <end position="41"/>
    </location>
</feature>
<keyword evidence="5" id="KW-1185">Reference proteome</keyword>
<dbReference type="RefSeq" id="XP_030990337.1">
    <property type="nucleotide sequence ID" value="XM_031144985.1"/>
</dbReference>
<dbReference type="Proteomes" id="UP000319257">
    <property type="component" value="Unassembled WGS sequence"/>
</dbReference>
<evidence type="ECO:0000259" key="3">
    <source>
        <dbReference type="PROSITE" id="PS50157"/>
    </source>
</evidence>
<gene>
    <name evidence="4" type="ORF">E0L32_009965</name>
</gene>
<sequence>MPPRKVIPAKRPASDDASSVGTPPRLANARKHPDMPKGAPPCPDLSKSFTKRFETFLCPECPVGAEAAYMFAACGFCWKDSGEPVECSSCAKPPLSGLSKPATLFDFWPDHAAGCPFKSDFWQCQTCKKEFDHPGELEKHHDHDHRIPLLLHSLAGFKRDAMVAREISGPHSASTEITVGEAGPSGCATGDRHTRVTVNYDPTRKRILLWKCGRWDTEAEDDRVYSAAEVLAQLPHLGHRYPELDQTTWHVGKVSLAFVSRMLDEEVEKVLHDIRSLNAMLSTG</sequence>
<comment type="caution">
    <text evidence="4">The sequence shown here is derived from an EMBL/GenBank/DDBJ whole genome shotgun (WGS) entry which is preliminary data.</text>
</comment>
<keyword evidence="1" id="KW-0863">Zinc-finger</keyword>
<dbReference type="EMBL" id="SKBQ01000076">
    <property type="protein sequence ID" value="TPX08626.1"/>
    <property type="molecule type" value="Genomic_DNA"/>
</dbReference>
<dbReference type="PROSITE" id="PS00028">
    <property type="entry name" value="ZINC_FINGER_C2H2_1"/>
    <property type="match status" value="1"/>
</dbReference>
<evidence type="ECO:0000256" key="1">
    <source>
        <dbReference type="PROSITE-ProRule" id="PRU00042"/>
    </source>
</evidence>
<proteinExistence type="predicted"/>
<dbReference type="InParanoid" id="A0A507APH7"/>
<evidence type="ECO:0000313" key="4">
    <source>
        <dbReference type="EMBL" id="TPX08626.1"/>
    </source>
</evidence>
<dbReference type="GO" id="GO:0008270">
    <property type="term" value="F:zinc ion binding"/>
    <property type="evidence" value="ECO:0007669"/>
    <property type="project" value="UniProtKB-KW"/>
</dbReference>
<evidence type="ECO:0000313" key="5">
    <source>
        <dbReference type="Proteomes" id="UP000319257"/>
    </source>
</evidence>
<organism evidence="4 5">
    <name type="scientific">Thyridium curvatum</name>
    <dbReference type="NCBI Taxonomy" id="1093900"/>
    <lineage>
        <taxon>Eukaryota</taxon>
        <taxon>Fungi</taxon>
        <taxon>Dikarya</taxon>
        <taxon>Ascomycota</taxon>
        <taxon>Pezizomycotina</taxon>
        <taxon>Sordariomycetes</taxon>
        <taxon>Sordariomycetidae</taxon>
        <taxon>Thyridiales</taxon>
        <taxon>Thyridiaceae</taxon>
        <taxon>Thyridium</taxon>
    </lineage>
</organism>
<dbReference type="InterPro" id="IPR013087">
    <property type="entry name" value="Znf_C2H2_type"/>
</dbReference>
<reference evidence="4 5" key="1">
    <citation type="submission" date="2019-06" db="EMBL/GenBank/DDBJ databases">
        <title>Draft genome sequence of the filamentous fungus Phialemoniopsis curvata isolated from diesel fuel.</title>
        <authorList>
            <person name="Varaljay V.A."/>
            <person name="Lyon W.J."/>
            <person name="Crouch A.L."/>
            <person name="Drake C.E."/>
            <person name="Hollomon J.M."/>
            <person name="Nadeau L.J."/>
            <person name="Nunn H.S."/>
            <person name="Stevenson B.S."/>
            <person name="Bojanowski C.L."/>
            <person name="Crookes-Goodson W.J."/>
        </authorList>
    </citation>
    <scope>NUCLEOTIDE SEQUENCE [LARGE SCALE GENOMIC DNA]</scope>
    <source>
        <strain evidence="4 5">D216</strain>
    </source>
</reference>
<accession>A0A507APH7</accession>
<dbReference type="GeneID" id="41977412"/>